<dbReference type="RefSeq" id="WP_165270980.1">
    <property type="nucleotide sequence ID" value="NZ_JAALLS010000026.1"/>
</dbReference>
<keyword evidence="4" id="KW-1185">Reference proteome</keyword>
<dbReference type="Pfam" id="PF04072">
    <property type="entry name" value="LCM"/>
    <property type="match status" value="1"/>
</dbReference>
<gene>
    <name evidence="3" type="ORF">G3569_15835</name>
</gene>
<organism evidence="3 4">
    <name type="scientific">Fodinibius halophilus</name>
    <dbReference type="NCBI Taxonomy" id="1736908"/>
    <lineage>
        <taxon>Bacteria</taxon>
        <taxon>Pseudomonadati</taxon>
        <taxon>Balneolota</taxon>
        <taxon>Balneolia</taxon>
        <taxon>Balneolales</taxon>
        <taxon>Balneolaceae</taxon>
        <taxon>Fodinibius</taxon>
    </lineage>
</organism>
<dbReference type="Proteomes" id="UP000479132">
    <property type="component" value="Unassembled WGS sequence"/>
</dbReference>
<dbReference type="EMBL" id="JAALLS010000026">
    <property type="protein sequence ID" value="NGP89829.1"/>
    <property type="molecule type" value="Genomic_DNA"/>
</dbReference>
<proteinExistence type="predicted"/>
<sequence>MKADQLSQTAAFLAIKFYGLSRFDTFRSLFDDSVVSFYEHLVQTLPAPLRYYHFWLKFGWVRRLYIWSEELLLPGDLLHVIARKWYIQRMVKKCIADGYEQLIVLGAGFDHLAYHYCQQGMYCIECDVPYMAKRKRAFFQQFYPNSRHPLIIETYLPENQLIDVLGSQPNLDPNKKTIIVAEGFFDYLNTRTVKHTLQQLKQHFLNNPILISTHFALNELSPFQRRVFQSSVQLVGEELQLNKSMDEFEDLLSETNYKVLEHFDSQQIKETLHTHTDTNPPMLNGFHIVLAT</sequence>
<dbReference type="GO" id="GO:0008168">
    <property type="term" value="F:methyltransferase activity"/>
    <property type="evidence" value="ECO:0007669"/>
    <property type="project" value="UniProtKB-KW"/>
</dbReference>
<protein>
    <recommendedName>
        <fullName evidence="5">S-adenosyl-L-methionine-dependent methyltransferase</fullName>
    </recommendedName>
</protein>
<dbReference type="PANTHER" id="PTHR43619:SF2">
    <property type="entry name" value="S-ADENOSYL-L-METHIONINE-DEPENDENT METHYLTRANSFERASES SUPERFAMILY PROTEIN"/>
    <property type="match status" value="1"/>
</dbReference>
<dbReference type="GO" id="GO:0032259">
    <property type="term" value="P:methylation"/>
    <property type="evidence" value="ECO:0007669"/>
    <property type="project" value="UniProtKB-KW"/>
</dbReference>
<evidence type="ECO:0000313" key="3">
    <source>
        <dbReference type="EMBL" id="NGP89829.1"/>
    </source>
</evidence>
<evidence type="ECO:0000313" key="4">
    <source>
        <dbReference type="Proteomes" id="UP000479132"/>
    </source>
</evidence>
<evidence type="ECO:0000256" key="1">
    <source>
        <dbReference type="ARBA" id="ARBA00022603"/>
    </source>
</evidence>
<keyword evidence="1" id="KW-0489">Methyltransferase</keyword>
<evidence type="ECO:0000256" key="2">
    <source>
        <dbReference type="ARBA" id="ARBA00022679"/>
    </source>
</evidence>
<name>A0A6M1T6U6_9BACT</name>
<evidence type="ECO:0008006" key="5">
    <source>
        <dbReference type="Google" id="ProtNLM"/>
    </source>
</evidence>
<reference evidence="3 4" key="1">
    <citation type="submission" date="2020-02" db="EMBL/GenBank/DDBJ databases">
        <title>Aliifodinibius halophilus 2W32, complete genome.</title>
        <authorList>
            <person name="Li Y."/>
            <person name="Wu S."/>
        </authorList>
    </citation>
    <scope>NUCLEOTIDE SEQUENCE [LARGE SCALE GENOMIC DNA]</scope>
    <source>
        <strain evidence="3 4">2W32</strain>
    </source>
</reference>
<dbReference type="AlphaFoldDB" id="A0A6M1T6U6"/>
<dbReference type="SUPFAM" id="SSF53335">
    <property type="entry name" value="S-adenosyl-L-methionine-dependent methyltransferases"/>
    <property type="match status" value="1"/>
</dbReference>
<comment type="caution">
    <text evidence="3">The sequence shown here is derived from an EMBL/GenBank/DDBJ whole genome shotgun (WGS) entry which is preliminary data.</text>
</comment>
<dbReference type="PANTHER" id="PTHR43619">
    <property type="entry name" value="S-ADENOSYL-L-METHIONINE-DEPENDENT METHYLTRANSFERASE YKTD-RELATED"/>
    <property type="match status" value="1"/>
</dbReference>
<keyword evidence="2" id="KW-0808">Transferase</keyword>
<dbReference type="Gene3D" id="3.40.50.150">
    <property type="entry name" value="Vaccinia Virus protein VP39"/>
    <property type="match status" value="1"/>
</dbReference>
<dbReference type="InterPro" id="IPR029063">
    <property type="entry name" value="SAM-dependent_MTases_sf"/>
</dbReference>
<accession>A0A6M1T6U6</accession>
<dbReference type="InterPro" id="IPR007213">
    <property type="entry name" value="Ppm1/Ppm2/Tcmp"/>
</dbReference>